<feature type="transmembrane region" description="Helical" evidence="1">
    <location>
        <begin position="43"/>
        <end position="60"/>
    </location>
</feature>
<proteinExistence type="predicted"/>
<keyword evidence="3" id="KW-1185">Reference proteome</keyword>
<evidence type="ECO:0000256" key="1">
    <source>
        <dbReference type="SAM" id="Phobius"/>
    </source>
</evidence>
<dbReference type="Proteomes" id="UP000078492">
    <property type="component" value="Unassembled WGS sequence"/>
</dbReference>
<keyword evidence="1" id="KW-1133">Transmembrane helix</keyword>
<protein>
    <submittedName>
        <fullName evidence="2">Uncharacterized protein</fullName>
    </submittedName>
</protein>
<keyword evidence="1" id="KW-0472">Membrane</keyword>
<reference evidence="2 3" key="1">
    <citation type="submission" date="2015-09" db="EMBL/GenBank/DDBJ databases">
        <title>Trachymyrmex cornetzi WGS genome.</title>
        <authorList>
            <person name="Nygaard S."/>
            <person name="Hu H."/>
            <person name="Boomsma J."/>
            <person name="Zhang G."/>
        </authorList>
    </citation>
    <scope>NUCLEOTIDE SEQUENCE [LARGE SCALE GENOMIC DNA]</scope>
    <source>
        <strain evidence="2">Tcor2-1</strain>
        <tissue evidence="2">Whole body</tissue>
    </source>
</reference>
<keyword evidence="1" id="KW-0812">Transmembrane</keyword>
<feature type="transmembrane region" description="Helical" evidence="1">
    <location>
        <begin position="66"/>
        <end position="87"/>
    </location>
</feature>
<accession>A0A195DF32</accession>
<feature type="transmembrane region" description="Helical" evidence="1">
    <location>
        <begin position="99"/>
        <end position="124"/>
    </location>
</feature>
<gene>
    <name evidence="2" type="ORF">ALC57_16291</name>
</gene>
<organism evidence="2 3">
    <name type="scientific">Trachymyrmex cornetzi</name>
    <dbReference type="NCBI Taxonomy" id="471704"/>
    <lineage>
        <taxon>Eukaryota</taxon>
        <taxon>Metazoa</taxon>
        <taxon>Ecdysozoa</taxon>
        <taxon>Arthropoda</taxon>
        <taxon>Hexapoda</taxon>
        <taxon>Insecta</taxon>
        <taxon>Pterygota</taxon>
        <taxon>Neoptera</taxon>
        <taxon>Endopterygota</taxon>
        <taxon>Hymenoptera</taxon>
        <taxon>Apocrita</taxon>
        <taxon>Aculeata</taxon>
        <taxon>Formicoidea</taxon>
        <taxon>Formicidae</taxon>
        <taxon>Myrmicinae</taxon>
        <taxon>Trachymyrmex</taxon>
    </lineage>
</organism>
<evidence type="ECO:0000313" key="2">
    <source>
        <dbReference type="EMBL" id="KYN11508.1"/>
    </source>
</evidence>
<feature type="transmembrane region" description="Helical" evidence="1">
    <location>
        <begin position="12"/>
        <end position="36"/>
    </location>
</feature>
<evidence type="ECO:0000313" key="3">
    <source>
        <dbReference type="Proteomes" id="UP000078492"/>
    </source>
</evidence>
<name>A0A195DF32_9HYME</name>
<dbReference type="EMBL" id="KQ980905">
    <property type="protein sequence ID" value="KYN11508.1"/>
    <property type="molecule type" value="Genomic_DNA"/>
</dbReference>
<sequence length="147" mass="16978">MLDKDLLQITGFFHISHTILLSLLLLGIVSLVMCYVKSFYNTILIFIGFPFYIIILTVFFTFTTNIVFITSIFIFSIKIFIFIVVCSKSTFVPNSAFSFFNVIIFLFLLFHVFIFIYTILVIIFMKENTTEKLSIVFSLLSTSSSSF</sequence>
<dbReference type="AlphaFoldDB" id="A0A195DF32"/>